<proteinExistence type="predicted"/>
<dbReference type="AlphaFoldDB" id="I0YND3"/>
<feature type="chain" id="PRO_5003636330" description="O-fucosyltransferase family protein" evidence="2">
    <location>
        <begin position="43"/>
        <end position="470"/>
    </location>
</feature>
<evidence type="ECO:0000313" key="3">
    <source>
        <dbReference type="EMBL" id="EIE19902.1"/>
    </source>
</evidence>
<dbReference type="OrthoDB" id="10363563at2759"/>
<gene>
    <name evidence="3" type="ORF">COCSUDRAFT_67633</name>
</gene>
<evidence type="ECO:0000313" key="4">
    <source>
        <dbReference type="Proteomes" id="UP000007264"/>
    </source>
</evidence>
<keyword evidence="2" id="KW-0732">Signal</keyword>
<dbReference type="RefSeq" id="XP_005644446.1">
    <property type="nucleotide sequence ID" value="XM_005644389.1"/>
</dbReference>
<reference evidence="3 4" key="1">
    <citation type="journal article" date="2012" name="Genome Biol.">
        <title>The genome of the polar eukaryotic microalga coccomyxa subellipsoidea reveals traits of cold adaptation.</title>
        <authorList>
            <person name="Blanc G."/>
            <person name="Agarkova I."/>
            <person name="Grimwood J."/>
            <person name="Kuo A."/>
            <person name="Brueggeman A."/>
            <person name="Dunigan D."/>
            <person name="Gurnon J."/>
            <person name="Ladunga I."/>
            <person name="Lindquist E."/>
            <person name="Lucas S."/>
            <person name="Pangilinan J."/>
            <person name="Proschold T."/>
            <person name="Salamov A."/>
            <person name="Schmutz J."/>
            <person name="Weeks D."/>
            <person name="Yamada T."/>
            <person name="Claverie J.M."/>
            <person name="Grigoriev I."/>
            <person name="Van Etten J."/>
            <person name="Lomsadze A."/>
            <person name="Borodovsky M."/>
        </authorList>
    </citation>
    <scope>NUCLEOTIDE SEQUENCE [LARGE SCALE GENOMIC DNA]</scope>
    <source>
        <strain evidence="3 4">C-169</strain>
    </source>
</reference>
<comment type="caution">
    <text evidence="3">The sequence shown here is derived from an EMBL/GenBank/DDBJ whole genome shotgun (WGS) entry which is preliminary data.</text>
</comment>
<evidence type="ECO:0000256" key="1">
    <source>
        <dbReference type="SAM" id="MobiDB-lite"/>
    </source>
</evidence>
<feature type="signal peptide" evidence="2">
    <location>
        <begin position="1"/>
        <end position="42"/>
    </location>
</feature>
<dbReference type="EMBL" id="AGSI01000017">
    <property type="protein sequence ID" value="EIE19902.1"/>
    <property type="molecule type" value="Genomic_DNA"/>
</dbReference>
<feature type="compositionally biased region" description="Low complexity" evidence="1">
    <location>
        <begin position="387"/>
        <end position="398"/>
    </location>
</feature>
<organism evidence="3 4">
    <name type="scientific">Coccomyxa subellipsoidea (strain C-169)</name>
    <name type="common">Green microalga</name>
    <dbReference type="NCBI Taxonomy" id="574566"/>
    <lineage>
        <taxon>Eukaryota</taxon>
        <taxon>Viridiplantae</taxon>
        <taxon>Chlorophyta</taxon>
        <taxon>core chlorophytes</taxon>
        <taxon>Trebouxiophyceae</taxon>
        <taxon>Trebouxiophyceae incertae sedis</taxon>
        <taxon>Coccomyxaceae</taxon>
        <taxon>Coccomyxa</taxon>
        <taxon>Coccomyxa subellipsoidea</taxon>
    </lineage>
</organism>
<evidence type="ECO:0000256" key="2">
    <source>
        <dbReference type="SAM" id="SignalP"/>
    </source>
</evidence>
<dbReference type="GeneID" id="17037876"/>
<dbReference type="Proteomes" id="UP000007264">
    <property type="component" value="Unassembled WGS sequence"/>
</dbReference>
<feature type="region of interest" description="Disordered" evidence="1">
    <location>
        <begin position="354"/>
        <end position="425"/>
    </location>
</feature>
<name>I0YND3_COCSC</name>
<accession>I0YND3</accession>
<protein>
    <recommendedName>
        <fullName evidence="5">O-fucosyltransferase family protein</fullName>
    </recommendedName>
</protein>
<dbReference type="Gene3D" id="3.40.50.11350">
    <property type="match status" value="1"/>
</dbReference>
<dbReference type="KEGG" id="csl:COCSUDRAFT_67633"/>
<sequence>MLGIFEYDVGWRTSSTRGRPRLGCGLIAALLLLLNSIPAGQGCTVVELQNEGFATNMLYLMHAIPIFYQQNGTLYVDNTNFPYTCAQDGGFHEFFRYDEHLVPWSAAKEAAAGDNCRRVTFYEIDQLIYNTLKFPFYHLDLIGIQRAWWYRKWVWDWIDSERIAKLHAAVKPTIAFHIRGGDGRPTTLPGDYIHTFRKAYPHVKGGTCIFAGDQQELLLEAAEIAEAAIGCHAEFGVPFPSPEGYSRERFNALDQDARCVATLDILGDMEVLARADYFVSSYHSRWSKVVEWMRYGLYRKDRSTALDASSDHADLYSIISSIFNGNQVRGQAAHVAADMEADVELTELELEEREALHPHKKAGVPASKGIPTNKGGPPGKGGKKAAAKPAAHAAVVHPKGSKKTAKPGHASHVAEAEVSPEEEGCVGQSCVGTRAAGGMWEQDVVADISDAATNEGTGHDGSFHGRRLLN</sequence>
<keyword evidence="4" id="KW-1185">Reference proteome</keyword>
<evidence type="ECO:0008006" key="5">
    <source>
        <dbReference type="Google" id="ProtNLM"/>
    </source>
</evidence>